<accession>A0A5C2SSR1</accession>
<reference evidence="2" key="1">
    <citation type="journal article" date="2018" name="Genome Biol. Evol.">
        <title>Genomics and development of Lentinus tigrinus, a white-rot wood-decaying mushroom with dimorphic fruiting bodies.</title>
        <authorList>
            <person name="Wu B."/>
            <person name="Xu Z."/>
            <person name="Knudson A."/>
            <person name="Carlson A."/>
            <person name="Chen N."/>
            <person name="Kovaka S."/>
            <person name="LaButti K."/>
            <person name="Lipzen A."/>
            <person name="Pennachio C."/>
            <person name="Riley R."/>
            <person name="Schakwitz W."/>
            <person name="Umezawa K."/>
            <person name="Ohm R.A."/>
            <person name="Grigoriev I.V."/>
            <person name="Nagy L.G."/>
            <person name="Gibbons J."/>
            <person name="Hibbett D."/>
        </authorList>
    </citation>
    <scope>NUCLEOTIDE SEQUENCE [LARGE SCALE GENOMIC DNA]</scope>
    <source>
        <strain evidence="2">ALCF2SS1-6</strain>
    </source>
</reference>
<name>A0A5C2SSR1_9APHY</name>
<dbReference type="Proteomes" id="UP000313359">
    <property type="component" value="Unassembled WGS sequence"/>
</dbReference>
<sequence>MRTYPDEGAGGATCVLATLRCATRSSGGRHAMSRFLAGFRWFLGGSRVAGTDRHCLDCEVLWRRRREKTGTDGVGVPALSTGDGERERTRVGHRAGAECATYVLVDDRLGRGSNGAFRGGSPQRVHMGHGERAGSSVDPHGAIGRSPLPTTAHGRPTALLCWCFTCLLPRADRRRRRAHVLVLGGGVVHVRTHSSWRGGGRNQGPAARGRERVRRESDDAWWRALARCHGCPRRRARASGAHAHASGCIWRICD</sequence>
<proteinExistence type="predicted"/>
<keyword evidence="3" id="KW-1185">Reference proteome</keyword>
<dbReference type="EMBL" id="ML122250">
    <property type="protein sequence ID" value="RPD66892.1"/>
    <property type="molecule type" value="Genomic_DNA"/>
</dbReference>
<gene>
    <name evidence="2" type="ORF">L227DRAFT_7704</name>
</gene>
<organism evidence="2 3">
    <name type="scientific">Lentinus tigrinus ALCF2SS1-6</name>
    <dbReference type="NCBI Taxonomy" id="1328759"/>
    <lineage>
        <taxon>Eukaryota</taxon>
        <taxon>Fungi</taxon>
        <taxon>Dikarya</taxon>
        <taxon>Basidiomycota</taxon>
        <taxon>Agaricomycotina</taxon>
        <taxon>Agaricomycetes</taxon>
        <taxon>Polyporales</taxon>
        <taxon>Polyporaceae</taxon>
        <taxon>Lentinus</taxon>
    </lineage>
</organism>
<dbReference type="AlphaFoldDB" id="A0A5C2SSR1"/>
<evidence type="ECO:0000313" key="3">
    <source>
        <dbReference type="Proteomes" id="UP000313359"/>
    </source>
</evidence>
<feature type="region of interest" description="Disordered" evidence="1">
    <location>
        <begin position="113"/>
        <end position="150"/>
    </location>
</feature>
<evidence type="ECO:0000256" key="1">
    <source>
        <dbReference type="SAM" id="MobiDB-lite"/>
    </source>
</evidence>
<evidence type="ECO:0000313" key="2">
    <source>
        <dbReference type="EMBL" id="RPD66892.1"/>
    </source>
</evidence>
<protein>
    <submittedName>
        <fullName evidence="2">Uncharacterized protein</fullName>
    </submittedName>
</protein>
<feature type="region of interest" description="Disordered" evidence="1">
    <location>
        <begin position="71"/>
        <end position="91"/>
    </location>
</feature>